<accession>A0A4D6LZP4</accession>
<protein>
    <submittedName>
        <fullName evidence="1">Uncharacterized protein</fullName>
    </submittedName>
</protein>
<proteinExistence type="predicted"/>
<reference evidence="1 2" key="1">
    <citation type="submission" date="2019-04" db="EMBL/GenBank/DDBJ databases">
        <title>An improved genome assembly and genetic linkage map for asparagus bean, Vigna unguiculata ssp. sesquipedialis.</title>
        <authorList>
            <person name="Xia Q."/>
            <person name="Zhang R."/>
            <person name="Dong Y."/>
        </authorList>
    </citation>
    <scope>NUCLEOTIDE SEQUENCE [LARGE SCALE GENOMIC DNA]</scope>
    <source>
        <tissue evidence="1">Leaf</tissue>
    </source>
</reference>
<organism evidence="1 2">
    <name type="scientific">Vigna unguiculata</name>
    <name type="common">Cowpea</name>
    <dbReference type="NCBI Taxonomy" id="3917"/>
    <lineage>
        <taxon>Eukaryota</taxon>
        <taxon>Viridiplantae</taxon>
        <taxon>Streptophyta</taxon>
        <taxon>Embryophyta</taxon>
        <taxon>Tracheophyta</taxon>
        <taxon>Spermatophyta</taxon>
        <taxon>Magnoliopsida</taxon>
        <taxon>eudicotyledons</taxon>
        <taxon>Gunneridae</taxon>
        <taxon>Pentapetalae</taxon>
        <taxon>rosids</taxon>
        <taxon>fabids</taxon>
        <taxon>Fabales</taxon>
        <taxon>Fabaceae</taxon>
        <taxon>Papilionoideae</taxon>
        <taxon>50 kb inversion clade</taxon>
        <taxon>NPAAA clade</taxon>
        <taxon>indigoferoid/millettioid clade</taxon>
        <taxon>Phaseoleae</taxon>
        <taxon>Vigna</taxon>
    </lineage>
</organism>
<sequence>MLSINKHHHVGQDPIRCPSPAARQFFITSTCPNRRKISLSFQQPKTALQPLCKDASKPFTGAAIMPTRVGLPAQFHAPVHQFCMTNNKRMQPNSFHASNHFFLFCREKPTHGASLGFLSHFSILGQHSFNPNFATTLITPPLGFVRRRLFVGFSGCLFFTYTKASQSHCENESESNLKSLPLRFPVDSTDNRRLEAILQRTEHVSADKWRRWPHQVVFRATRAWTALR</sequence>
<gene>
    <name evidence="1" type="ORF">DEO72_LG5g2206</name>
</gene>
<dbReference type="EMBL" id="CP039349">
    <property type="protein sequence ID" value="QCD94127.1"/>
    <property type="molecule type" value="Genomic_DNA"/>
</dbReference>
<name>A0A4D6LZP4_VIGUN</name>
<dbReference type="Proteomes" id="UP000501690">
    <property type="component" value="Linkage Group LG5"/>
</dbReference>
<evidence type="ECO:0000313" key="2">
    <source>
        <dbReference type="Proteomes" id="UP000501690"/>
    </source>
</evidence>
<keyword evidence="2" id="KW-1185">Reference proteome</keyword>
<dbReference type="AlphaFoldDB" id="A0A4D6LZP4"/>
<evidence type="ECO:0000313" key="1">
    <source>
        <dbReference type="EMBL" id="QCD94127.1"/>
    </source>
</evidence>